<evidence type="ECO:0000256" key="7">
    <source>
        <dbReference type="RuleBase" id="RU361277"/>
    </source>
</evidence>
<dbReference type="GO" id="GO:0046294">
    <property type="term" value="P:formaldehyde catabolic process"/>
    <property type="evidence" value="ECO:0007669"/>
    <property type="project" value="TreeGrafter"/>
</dbReference>
<evidence type="ECO:0000256" key="3">
    <source>
        <dbReference type="ARBA" id="ARBA00022723"/>
    </source>
</evidence>
<dbReference type="InterPro" id="IPR036291">
    <property type="entry name" value="NAD(P)-bd_dom_sf"/>
</dbReference>
<evidence type="ECO:0000256" key="4">
    <source>
        <dbReference type="ARBA" id="ARBA00022833"/>
    </source>
</evidence>
<dbReference type="Gene3D" id="3.40.50.720">
    <property type="entry name" value="NAD(P)-binding Rossmann-like Domain"/>
    <property type="match status" value="1"/>
</dbReference>
<dbReference type="Gene3D" id="3.90.180.10">
    <property type="entry name" value="Medium-chain alcohol dehydrogenases, catalytic domain"/>
    <property type="match status" value="1"/>
</dbReference>
<reference evidence="10" key="1">
    <citation type="journal article" date="2014" name="Int. J. Syst. Evol. Microbiol.">
        <title>Complete genome sequence of Corynebacterium casei LMG S-19264T (=DSM 44701T), isolated from a smear-ripened cheese.</title>
        <authorList>
            <consortium name="US DOE Joint Genome Institute (JGI-PGF)"/>
            <person name="Walter F."/>
            <person name="Albersmeier A."/>
            <person name="Kalinowski J."/>
            <person name="Ruckert C."/>
        </authorList>
    </citation>
    <scope>NUCLEOTIDE SEQUENCE</scope>
    <source>
        <strain evidence="10">CGMCC 1.15794</strain>
    </source>
</reference>
<dbReference type="PROSITE" id="PS00059">
    <property type="entry name" value="ADH_ZINC"/>
    <property type="match status" value="1"/>
</dbReference>
<dbReference type="Proteomes" id="UP000657592">
    <property type="component" value="Unassembled WGS sequence"/>
</dbReference>
<keyword evidence="6" id="KW-0520">NAD</keyword>
<evidence type="ECO:0000256" key="6">
    <source>
        <dbReference type="ARBA" id="ARBA00023027"/>
    </source>
</evidence>
<dbReference type="PANTHER" id="PTHR43880:SF12">
    <property type="entry name" value="ALCOHOL DEHYDROGENASE CLASS-3"/>
    <property type="match status" value="1"/>
</dbReference>
<dbReference type="InterPro" id="IPR013154">
    <property type="entry name" value="ADH-like_N"/>
</dbReference>
<protein>
    <submittedName>
        <fullName evidence="10">Alcohol dehydrogenase</fullName>
    </submittedName>
</protein>
<evidence type="ECO:0000313" key="10">
    <source>
        <dbReference type="EMBL" id="GGH42322.1"/>
    </source>
</evidence>
<comment type="cofactor">
    <cofactor evidence="1 7">
        <name>Zn(2+)</name>
        <dbReference type="ChEBI" id="CHEBI:29105"/>
    </cofactor>
</comment>
<dbReference type="SUPFAM" id="SSF51735">
    <property type="entry name" value="NAD(P)-binding Rossmann-fold domains"/>
    <property type="match status" value="1"/>
</dbReference>
<dbReference type="InterPro" id="IPR013149">
    <property type="entry name" value="ADH-like_C"/>
</dbReference>
<reference evidence="10" key="2">
    <citation type="submission" date="2020-09" db="EMBL/GenBank/DDBJ databases">
        <authorList>
            <person name="Sun Q."/>
            <person name="Zhou Y."/>
        </authorList>
    </citation>
    <scope>NUCLEOTIDE SEQUENCE</scope>
    <source>
        <strain evidence="10">CGMCC 1.15794</strain>
    </source>
</reference>
<evidence type="ECO:0000256" key="1">
    <source>
        <dbReference type="ARBA" id="ARBA00001947"/>
    </source>
</evidence>
<comment type="similarity">
    <text evidence="2 7">Belongs to the zinc-containing alcohol dehydrogenase family.</text>
</comment>
<dbReference type="RefSeq" id="WP_188755702.1">
    <property type="nucleotide sequence ID" value="NZ_BMJY01000005.1"/>
</dbReference>
<sequence>MTRTGIAAVVRALDGVFRVEQVEFSEPEGTEVLVEVAAAGLCHSDLNVASVDRGRALPLVAGHELAGTVVAVGPGVTSLRTGDRVVGTEVRTCGRCLPCREGRPTLCAAPGALERPAGASPRIRSGEGSGRGTAVHTLGTSAFATYSLADERQFAVIPDEMPFAQASLLGCGVATGVGAVLNVARVRPGESVAVFGLGGVGLNVVSGAVLAGATTIVAVDVDRDKLELAGRLGATHLVDGSVPDPAREVAAVAPGGVDHAFDAVGAVQATIATIRSTCRGGAAYLIGIPRPGALLELDTMRDMIGHQRSLRGVYMGGTNPARDIPLYARMYLDGRLPLDDLISERIHLREINRAYAAPPAHGARAVIEGFA</sequence>
<name>A0A917IF47_9MICO</name>
<evidence type="ECO:0000259" key="9">
    <source>
        <dbReference type="Pfam" id="PF08240"/>
    </source>
</evidence>
<dbReference type="InterPro" id="IPR002328">
    <property type="entry name" value="ADH_Zn_CS"/>
</dbReference>
<dbReference type="Pfam" id="PF00107">
    <property type="entry name" value="ADH_zinc_N"/>
    <property type="match status" value="1"/>
</dbReference>
<dbReference type="GO" id="GO:0005829">
    <property type="term" value="C:cytosol"/>
    <property type="evidence" value="ECO:0007669"/>
    <property type="project" value="TreeGrafter"/>
</dbReference>
<dbReference type="GO" id="GO:0008270">
    <property type="term" value="F:zinc ion binding"/>
    <property type="evidence" value="ECO:0007669"/>
    <property type="project" value="InterPro"/>
</dbReference>
<feature type="domain" description="Alcohol dehydrogenase-like N-terminal" evidence="9">
    <location>
        <begin position="30"/>
        <end position="159"/>
    </location>
</feature>
<dbReference type="EMBL" id="BMJY01000005">
    <property type="protein sequence ID" value="GGH42322.1"/>
    <property type="molecule type" value="Genomic_DNA"/>
</dbReference>
<feature type="domain" description="Alcohol dehydrogenase-like C-terminal" evidence="8">
    <location>
        <begin position="199"/>
        <end position="319"/>
    </location>
</feature>
<organism evidence="10 11">
    <name type="scientific">Microbacterium album</name>
    <dbReference type="NCBI Taxonomy" id="2053191"/>
    <lineage>
        <taxon>Bacteria</taxon>
        <taxon>Bacillati</taxon>
        <taxon>Actinomycetota</taxon>
        <taxon>Actinomycetes</taxon>
        <taxon>Micrococcales</taxon>
        <taxon>Microbacteriaceae</taxon>
        <taxon>Microbacterium</taxon>
    </lineage>
</organism>
<keyword evidence="3 7" id="KW-0479">Metal-binding</keyword>
<evidence type="ECO:0000313" key="11">
    <source>
        <dbReference type="Proteomes" id="UP000657592"/>
    </source>
</evidence>
<dbReference type="PANTHER" id="PTHR43880">
    <property type="entry name" value="ALCOHOL DEHYDROGENASE"/>
    <property type="match status" value="1"/>
</dbReference>
<keyword evidence="4 7" id="KW-0862">Zinc</keyword>
<dbReference type="FunFam" id="3.40.50.720:FF:000003">
    <property type="entry name" value="S-(hydroxymethyl)glutathione dehydrogenase"/>
    <property type="match status" value="1"/>
</dbReference>
<proteinExistence type="inferred from homology"/>
<dbReference type="AlphaFoldDB" id="A0A917IF47"/>
<keyword evidence="11" id="KW-1185">Reference proteome</keyword>
<dbReference type="Pfam" id="PF08240">
    <property type="entry name" value="ADH_N"/>
    <property type="match status" value="1"/>
</dbReference>
<dbReference type="SUPFAM" id="SSF50129">
    <property type="entry name" value="GroES-like"/>
    <property type="match status" value="1"/>
</dbReference>
<comment type="caution">
    <text evidence="10">The sequence shown here is derived from an EMBL/GenBank/DDBJ whole genome shotgun (WGS) entry which is preliminary data.</text>
</comment>
<evidence type="ECO:0000256" key="5">
    <source>
        <dbReference type="ARBA" id="ARBA00023002"/>
    </source>
</evidence>
<evidence type="ECO:0000259" key="8">
    <source>
        <dbReference type="Pfam" id="PF00107"/>
    </source>
</evidence>
<gene>
    <name evidence="10" type="ORF">GCM10010921_15480</name>
</gene>
<keyword evidence="5" id="KW-0560">Oxidoreductase</keyword>
<dbReference type="GO" id="GO:0051903">
    <property type="term" value="F:S-(hydroxymethyl)glutathione dehydrogenase [NAD(P)+] activity"/>
    <property type="evidence" value="ECO:0007669"/>
    <property type="project" value="TreeGrafter"/>
</dbReference>
<accession>A0A917IF47</accession>
<dbReference type="InterPro" id="IPR011032">
    <property type="entry name" value="GroES-like_sf"/>
</dbReference>
<evidence type="ECO:0000256" key="2">
    <source>
        <dbReference type="ARBA" id="ARBA00008072"/>
    </source>
</evidence>